<evidence type="ECO:0000313" key="2">
    <source>
        <dbReference type="EMBL" id="MXU89221.1"/>
    </source>
</evidence>
<feature type="signal peptide" evidence="1">
    <location>
        <begin position="1"/>
        <end position="20"/>
    </location>
</feature>
<keyword evidence="1" id="KW-0732">Signal</keyword>
<sequence>MTKSSSRLLFLLTAIELAPWHLYRHCTTLLNAEERRNGCLVNSSRRACCSRVRYCCGGGRSSEVGWFRSRRLLASRRQPVSPGLANAPVTCFHVPRSGALVGSQGP</sequence>
<evidence type="ECO:0000256" key="1">
    <source>
        <dbReference type="SAM" id="SignalP"/>
    </source>
</evidence>
<accession>A0A6B0UDY7</accession>
<protein>
    <submittedName>
        <fullName evidence="2">Putative secreted protein</fullName>
    </submittedName>
</protein>
<name>A0A6B0UDY7_IXORI</name>
<feature type="chain" id="PRO_5025441818" evidence="1">
    <location>
        <begin position="21"/>
        <end position="106"/>
    </location>
</feature>
<proteinExistence type="predicted"/>
<dbReference type="EMBL" id="GIFC01007138">
    <property type="protein sequence ID" value="MXU89221.1"/>
    <property type="molecule type" value="Transcribed_RNA"/>
</dbReference>
<organism evidence="2">
    <name type="scientific">Ixodes ricinus</name>
    <name type="common">Common tick</name>
    <name type="synonym">Acarus ricinus</name>
    <dbReference type="NCBI Taxonomy" id="34613"/>
    <lineage>
        <taxon>Eukaryota</taxon>
        <taxon>Metazoa</taxon>
        <taxon>Ecdysozoa</taxon>
        <taxon>Arthropoda</taxon>
        <taxon>Chelicerata</taxon>
        <taxon>Arachnida</taxon>
        <taxon>Acari</taxon>
        <taxon>Parasitiformes</taxon>
        <taxon>Ixodida</taxon>
        <taxon>Ixodoidea</taxon>
        <taxon>Ixodidae</taxon>
        <taxon>Ixodinae</taxon>
        <taxon>Ixodes</taxon>
    </lineage>
</organism>
<dbReference type="AlphaFoldDB" id="A0A6B0UDY7"/>
<reference evidence="2" key="1">
    <citation type="submission" date="2019-12" db="EMBL/GenBank/DDBJ databases">
        <title>An insight into the sialome of adult female Ixodes ricinus ticks feeding for 6 days.</title>
        <authorList>
            <person name="Perner J."/>
            <person name="Ribeiro J.M.C."/>
        </authorList>
    </citation>
    <scope>NUCLEOTIDE SEQUENCE</scope>
    <source>
        <strain evidence="2">Semi-engorged</strain>
        <tissue evidence="2">Salivary glands</tissue>
    </source>
</reference>